<reference evidence="2" key="1">
    <citation type="submission" date="2021-01" db="EMBL/GenBank/DDBJ databases">
        <authorList>
            <person name="Corre E."/>
            <person name="Pelletier E."/>
            <person name="Niang G."/>
            <person name="Scheremetjew M."/>
            <person name="Finn R."/>
            <person name="Kale V."/>
            <person name="Holt S."/>
            <person name="Cochrane G."/>
            <person name="Meng A."/>
            <person name="Brown T."/>
            <person name="Cohen L."/>
        </authorList>
    </citation>
    <scope>NUCLEOTIDE SEQUENCE</scope>
    <source>
        <strain evidence="2">CCMP645</strain>
    </source>
</reference>
<organism evidence="2">
    <name type="scientific">Chrysotila carterae</name>
    <name type="common">Marine alga</name>
    <name type="synonym">Syracosphaera carterae</name>
    <dbReference type="NCBI Taxonomy" id="13221"/>
    <lineage>
        <taxon>Eukaryota</taxon>
        <taxon>Haptista</taxon>
        <taxon>Haptophyta</taxon>
        <taxon>Prymnesiophyceae</taxon>
        <taxon>Isochrysidales</taxon>
        <taxon>Isochrysidaceae</taxon>
        <taxon>Chrysotila</taxon>
    </lineage>
</organism>
<name>A0A6S9Z0B4_CHRCT</name>
<dbReference type="AlphaFoldDB" id="A0A6S9Z0B4"/>
<evidence type="ECO:0000313" key="3">
    <source>
        <dbReference type="EMBL" id="CAE0770310.1"/>
    </source>
</evidence>
<evidence type="ECO:0000313" key="4">
    <source>
        <dbReference type="EMBL" id="CAE0770317.1"/>
    </source>
</evidence>
<dbReference type="EMBL" id="HBIZ01035975">
    <property type="protein sequence ID" value="CAE0770309.1"/>
    <property type="molecule type" value="Transcribed_RNA"/>
</dbReference>
<evidence type="ECO:0000313" key="1">
    <source>
        <dbReference type="EMBL" id="CAE0770307.1"/>
    </source>
</evidence>
<proteinExistence type="predicted"/>
<gene>
    <name evidence="1" type="ORF">PCAR00345_LOCUS22919</name>
    <name evidence="2" type="ORF">PCAR00345_LOCUS22921</name>
    <name evidence="3" type="ORF">PCAR00345_LOCUS22922</name>
    <name evidence="4" type="ORF">PCAR00345_LOCUS22929</name>
</gene>
<dbReference type="EMBL" id="HBIZ01035973">
    <property type="protein sequence ID" value="CAE0770307.1"/>
    <property type="molecule type" value="Transcribed_RNA"/>
</dbReference>
<evidence type="ECO:0000313" key="2">
    <source>
        <dbReference type="EMBL" id="CAE0770309.1"/>
    </source>
</evidence>
<sequence>MFRCRMRHACTTVQLQSLSTASSGVLVHLVCAYFVIQVPPIAANAPVFADGDCYGWHIDADPVREAATTPGAPVFSVESVFLSAVSCAPTHSMPGRVCLTIDARRSQ</sequence>
<dbReference type="EMBL" id="HBIZ01035976">
    <property type="protein sequence ID" value="CAE0770310.1"/>
    <property type="molecule type" value="Transcribed_RNA"/>
</dbReference>
<protein>
    <submittedName>
        <fullName evidence="2">Uncharacterized protein</fullName>
    </submittedName>
</protein>
<accession>A0A6S9Z0B4</accession>
<dbReference type="EMBL" id="HBIZ01035985">
    <property type="protein sequence ID" value="CAE0770317.1"/>
    <property type="molecule type" value="Transcribed_RNA"/>
</dbReference>